<name>A0ABU5Q3K3_9XANT</name>
<dbReference type="Proteomes" id="UP001303614">
    <property type="component" value="Unassembled WGS sequence"/>
</dbReference>
<proteinExistence type="predicted"/>
<gene>
    <name evidence="1" type="ORF">VB146_20785</name>
</gene>
<protein>
    <submittedName>
        <fullName evidence="1">Carboxypeptidase-like regulatory domain-containing protein</fullName>
    </submittedName>
</protein>
<dbReference type="SUPFAM" id="SSF117074">
    <property type="entry name" value="Hypothetical protein PA1324"/>
    <property type="match status" value="1"/>
</dbReference>
<sequence>MLLHAQAAHAASECEQNYNSSPGSNGGVIHQSFVGLYGANKSAVTSSLAAMAKRQKFQLIQGPSTLEDGLITMVYAQEASATSRSFPIVMIVAPDTDAAVISFELPKGMTAPDAKGNVCSFFDDAKLNGQPANASRRNAARNSALAKPLLAALNGGMSAGEAAKASVTASRETAVVRADSDRGAAPEIADRRKVVRPKAIFSPTDADTTLQSEGNSTIKGFTCGRVMTVGGSQFQTAPNQGIMLFPYTPYLKEAIDLFDANRKKGKKVRVEVDNRAFASGLPGKTNANGEFMFTRVKPGRYIVMALFHGEATSYITNPQSQFDPSTRTIYQWTEHERVDSSSNDILQADVTINRDGEVIDGVVVKPTGNGRLLPVLNGVCKWHHAD</sequence>
<organism evidence="1 2">
    <name type="scientific">Xanthomonas floridensis</name>
    <dbReference type="NCBI Taxonomy" id="1843580"/>
    <lineage>
        <taxon>Bacteria</taxon>
        <taxon>Pseudomonadati</taxon>
        <taxon>Pseudomonadota</taxon>
        <taxon>Gammaproteobacteria</taxon>
        <taxon>Lysobacterales</taxon>
        <taxon>Lysobacteraceae</taxon>
        <taxon>Xanthomonas</taxon>
    </lineage>
</organism>
<dbReference type="EMBL" id="JAYFSO010000037">
    <property type="protein sequence ID" value="MEA5126238.1"/>
    <property type="molecule type" value="Genomic_DNA"/>
</dbReference>
<dbReference type="RefSeq" id="WP_153041969.1">
    <property type="nucleotide sequence ID" value="NZ_JAYFSN010000039.1"/>
</dbReference>
<keyword evidence="2" id="KW-1185">Reference proteome</keyword>
<reference evidence="1 2" key="1">
    <citation type="submission" date="2023-12" db="EMBL/GenBank/DDBJ databases">
        <title>Genome sequencing of Xanthomonas floridensis.</title>
        <authorList>
            <person name="Greer S."/>
            <person name="Harrison J."/>
            <person name="Grant M."/>
            <person name="Vicente J."/>
            <person name="Studholme D."/>
        </authorList>
    </citation>
    <scope>NUCLEOTIDE SEQUENCE [LARGE SCALE GENOMIC DNA]</scope>
    <source>
        <strain evidence="1 2">WHRI 8848</strain>
    </source>
</reference>
<evidence type="ECO:0000313" key="1">
    <source>
        <dbReference type="EMBL" id="MEA5126238.1"/>
    </source>
</evidence>
<accession>A0ABU5Q3K3</accession>
<comment type="caution">
    <text evidence="1">The sequence shown here is derived from an EMBL/GenBank/DDBJ whole genome shotgun (WGS) entry which is preliminary data.</text>
</comment>
<evidence type="ECO:0000313" key="2">
    <source>
        <dbReference type="Proteomes" id="UP001303614"/>
    </source>
</evidence>